<comment type="caution">
    <text evidence="3">The sequence shown here is derived from an EMBL/GenBank/DDBJ whole genome shotgun (WGS) entry which is preliminary data.</text>
</comment>
<dbReference type="InterPro" id="IPR051056">
    <property type="entry name" value="Glycosyl_Hydrolase_73"/>
</dbReference>
<evidence type="ECO:0000313" key="4">
    <source>
        <dbReference type="Proteomes" id="UP000321413"/>
    </source>
</evidence>
<dbReference type="InterPro" id="IPR002901">
    <property type="entry name" value="MGlyc_endo_b_GlcNAc-like_dom"/>
</dbReference>
<protein>
    <submittedName>
        <fullName evidence="3">Flagellar assembly peptidoglycan hydrolase FlgJ</fullName>
    </submittedName>
</protein>
<dbReference type="PANTHER" id="PTHR33308:SF9">
    <property type="entry name" value="PEPTIDOGLYCAN HYDROLASE FLGJ"/>
    <property type="match status" value="1"/>
</dbReference>
<dbReference type="GO" id="GO:0044780">
    <property type="term" value="P:bacterial-type flagellum assembly"/>
    <property type="evidence" value="ECO:0007669"/>
    <property type="project" value="InterPro"/>
</dbReference>
<dbReference type="Proteomes" id="UP000321413">
    <property type="component" value="Unassembled WGS sequence"/>
</dbReference>
<dbReference type="Gene3D" id="2.10.70.40">
    <property type="entry name" value="peptidoglycan hydrolase"/>
    <property type="match status" value="1"/>
</dbReference>
<keyword evidence="3" id="KW-0966">Cell projection</keyword>
<dbReference type="Gene3D" id="1.10.530.10">
    <property type="match status" value="1"/>
</dbReference>
<dbReference type="GO" id="GO:0016798">
    <property type="term" value="F:hydrolase activity, acting on glycosyl bonds"/>
    <property type="evidence" value="ECO:0007669"/>
    <property type="project" value="InterPro"/>
</dbReference>
<dbReference type="GO" id="GO:0071973">
    <property type="term" value="P:bacterial-type flagellum-dependent cell motility"/>
    <property type="evidence" value="ECO:0007669"/>
    <property type="project" value="TreeGrafter"/>
</dbReference>
<evidence type="ECO:0000256" key="1">
    <source>
        <dbReference type="ARBA" id="ARBA00022801"/>
    </source>
</evidence>
<dbReference type="PANTHER" id="PTHR33308">
    <property type="entry name" value="PEPTIDOGLYCAN HYDROLASE FLGJ"/>
    <property type="match status" value="1"/>
</dbReference>
<dbReference type="RefSeq" id="WP_147936296.1">
    <property type="nucleotide sequence ID" value="NZ_VPFD01000023.1"/>
</dbReference>
<evidence type="ECO:0000313" key="3">
    <source>
        <dbReference type="EMBL" id="TXF97725.1"/>
    </source>
</evidence>
<dbReference type="PRINTS" id="PR01002">
    <property type="entry name" value="FLGFLGJ"/>
</dbReference>
<keyword evidence="4" id="KW-1185">Reference proteome</keyword>
<dbReference type="EMBL" id="VPFD01000023">
    <property type="protein sequence ID" value="TXF97725.1"/>
    <property type="molecule type" value="Genomic_DNA"/>
</dbReference>
<gene>
    <name evidence="3" type="primary">flgJ</name>
    <name evidence="3" type="ORF">FVD38_19140</name>
</gene>
<reference evidence="3 4" key="1">
    <citation type="submission" date="2019-08" db="EMBL/GenBank/DDBJ databases">
        <title>Massilia golmudensis sp. nov., isolated from sand in the Qinghai-Tibetan Plateau.</title>
        <authorList>
            <person name="Zhang B."/>
        </authorList>
    </citation>
    <scope>NUCLEOTIDE SEQUENCE [LARGE SCALE GENOMIC DNA]</scope>
    <source>
        <strain evidence="3 4">GEM5</strain>
    </source>
</reference>
<proteinExistence type="predicted"/>
<dbReference type="NCBIfam" id="TIGR02541">
    <property type="entry name" value="flagell_FlgJ"/>
    <property type="match status" value="1"/>
</dbReference>
<keyword evidence="3" id="KW-0282">Flagellum</keyword>
<keyword evidence="3" id="KW-0969">Cilium</keyword>
<keyword evidence="1 3" id="KW-0378">Hydrolase</keyword>
<accession>A0A5C7FT32</accession>
<dbReference type="GO" id="GO:0004040">
    <property type="term" value="F:amidase activity"/>
    <property type="evidence" value="ECO:0007669"/>
    <property type="project" value="InterPro"/>
</dbReference>
<organism evidence="3 4">
    <name type="scientific">Massilia arenae</name>
    <dbReference type="NCBI Taxonomy" id="2603288"/>
    <lineage>
        <taxon>Bacteria</taxon>
        <taxon>Pseudomonadati</taxon>
        <taxon>Pseudomonadota</taxon>
        <taxon>Betaproteobacteria</taxon>
        <taxon>Burkholderiales</taxon>
        <taxon>Oxalobacteraceae</taxon>
        <taxon>Telluria group</taxon>
        <taxon>Massilia</taxon>
    </lineage>
</organism>
<evidence type="ECO:0000259" key="2">
    <source>
        <dbReference type="SMART" id="SM00047"/>
    </source>
</evidence>
<feature type="domain" description="Mannosyl-glycoprotein endo-beta-N-acetylglucosamidase-like" evidence="2">
    <location>
        <begin position="96"/>
        <end position="254"/>
    </location>
</feature>
<sequence length="255" mass="26015">MRHADFSIAATAPTAATAATAATASTRPTAGLGGDGSFGRVFNELQGEVTAYIQHGDADGGAASSLSAEGALVRLRARGLIMGEDEQVDGAAASGGAAANTPEQQAFLDSIAPWARQAADRLGVAPELVQAHAALESGWGQRPLRTADGASSHNLFGIKAGASWQGATGDSTTTEYINGAALKTRERFRAYPDAASAFQDYARVLTDNPRYRAALNTGNDAQAFAQGLARGGYATDPGYAAKLARIAGSLQGTGE</sequence>
<dbReference type="SMART" id="SM00047">
    <property type="entry name" value="LYZ2"/>
    <property type="match status" value="1"/>
</dbReference>
<dbReference type="AlphaFoldDB" id="A0A5C7FT32"/>
<dbReference type="Pfam" id="PF01832">
    <property type="entry name" value="Glucosaminidase"/>
    <property type="match status" value="1"/>
</dbReference>
<dbReference type="InterPro" id="IPR013377">
    <property type="entry name" value="FlgJ"/>
</dbReference>
<name>A0A5C7FT32_9BURK</name>